<keyword evidence="8" id="KW-0449">Lipoprotein</keyword>
<dbReference type="FunFam" id="3.40.50.300:FF:000692">
    <property type="entry name" value="Guanine nucleotide-binding protein subunit alpha"/>
    <property type="match status" value="1"/>
</dbReference>
<dbReference type="GO" id="GO:0031683">
    <property type="term" value="F:G-protein beta/gamma-subunit complex binding"/>
    <property type="evidence" value="ECO:0007669"/>
    <property type="project" value="InterPro"/>
</dbReference>
<keyword evidence="13" id="KW-1185">Reference proteome</keyword>
<keyword evidence="7" id="KW-0807">Transducer</keyword>
<evidence type="ECO:0000256" key="5">
    <source>
        <dbReference type="ARBA" id="ARBA00023134"/>
    </source>
</evidence>
<dbReference type="InterPro" id="IPR027417">
    <property type="entry name" value="P-loop_NTPase"/>
</dbReference>
<accession>A0A7H9AZQ8</accession>
<keyword evidence="1" id="KW-0519">Myristate</keyword>
<dbReference type="Pfam" id="PF00503">
    <property type="entry name" value="G-alpha"/>
    <property type="match status" value="1"/>
</dbReference>
<keyword evidence="2 10" id="KW-0479">Metal-binding</keyword>
<dbReference type="GO" id="GO:0003924">
    <property type="term" value="F:GTPase activity"/>
    <property type="evidence" value="ECO:0007669"/>
    <property type="project" value="InterPro"/>
</dbReference>
<feature type="binding site" evidence="9">
    <location>
        <begin position="113"/>
        <end position="118"/>
    </location>
    <ligand>
        <name>GTP</name>
        <dbReference type="ChEBI" id="CHEBI:37565"/>
    </ligand>
</feature>
<feature type="region of interest" description="Disordered" evidence="11">
    <location>
        <begin position="185"/>
        <end position="204"/>
    </location>
</feature>
<keyword evidence="5 9" id="KW-0342">GTP-binding</keyword>
<evidence type="ECO:0000313" key="13">
    <source>
        <dbReference type="Proteomes" id="UP000509704"/>
    </source>
</evidence>
<dbReference type="PANTHER" id="PTHR10218">
    <property type="entry name" value="GTP-BINDING PROTEIN ALPHA SUBUNIT"/>
    <property type="match status" value="1"/>
</dbReference>
<dbReference type="GO" id="GO:0001664">
    <property type="term" value="F:G protein-coupled receptor binding"/>
    <property type="evidence" value="ECO:0007669"/>
    <property type="project" value="InterPro"/>
</dbReference>
<dbReference type="GO" id="GO:0010255">
    <property type="term" value="P:glucose mediated signaling pathway"/>
    <property type="evidence" value="ECO:0007669"/>
    <property type="project" value="UniProtKB-ARBA"/>
</dbReference>
<evidence type="ECO:0000256" key="7">
    <source>
        <dbReference type="ARBA" id="ARBA00023224"/>
    </source>
</evidence>
<dbReference type="FunFam" id="3.40.50.300:FF:000181">
    <property type="entry name" value="Guanine nucleotide-binding protein subunit alpha"/>
    <property type="match status" value="1"/>
</dbReference>
<evidence type="ECO:0000256" key="9">
    <source>
        <dbReference type="PIRSR" id="PIRSR601019-1"/>
    </source>
</evidence>
<keyword evidence="4 10" id="KW-0460">Magnesium</keyword>
<protein>
    <recommendedName>
        <fullName evidence="14">Guanine nucleotide-binding protein alpha-2 subunit</fullName>
    </recommendedName>
</protein>
<evidence type="ECO:0000256" key="3">
    <source>
        <dbReference type="ARBA" id="ARBA00022741"/>
    </source>
</evidence>
<name>A0A7H9AZQ8_ZYGMR</name>
<evidence type="ECO:0000256" key="11">
    <source>
        <dbReference type="SAM" id="MobiDB-lite"/>
    </source>
</evidence>
<dbReference type="GeneID" id="59235409"/>
<gene>
    <name evidence="12" type="ORF">HG535_0C00620</name>
</gene>
<dbReference type="RefSeq" id="XP_037143441.1">
    <property type="nucleotide sequence ID" value="XM_037287546.1"/>
</dbReference>
<evidence type="ECO:0000256" key="8">
    <source>
        <dbReference type="ARBA" id="ARBA00023288"/>
    </source>
</evidence>
<dbReference type="PANTHER" id="PTHR10218:SF369">
    <property type="entry name" value="GUANINE NUCLEOTIDE-BINDING PROTEIN ALPHA-2 SUBUNIT"/>
    <property type="match status" value="1"/>
</dbReference>
<feature type="binding site" evidence="9">
    <location>
        <begin position="371"/>
        <end position="374"/>
    </location>
    <ligand>
        <name>GTP</name>
        <dbReference type="ChEBI" id="CHEBI:37565"/>
    </ligand>
</feature>
<evidence type="ECO:0000256" key="1">
    <source>
        <dbReference type="ARBA" id="ARBA00022707"/>
    </source>
</evidence>
<dbReference type="SMART" id="SM00275">
    <property type="entry name" value="G_alpha"/>
    <property type="match status" value="1"/>
</dbReference>
<dbReference type="PRINTS" id="PR00318">
    <property type="entry name" value="GPROTEINA"/>
</dbReference>
<evidence type="ECO:0000256" key="6">
    <source>
        <dbReference type="ARBA" id="ARBA00023139"/>
    </source>
</evidence>
<dbReference type="KEGG" id="zmk:HG535_0C00620"/>
<feature type="compositionally biased region" description="Low complexity" evidence="11">
    <location>
        <begin position="44"/>
        <end position="60"/>
    </location>
</feature>
<keyword evidence="6" id="KW-0564">Palmitate</keyword>
<keyword evidence="3 9" id="KW-0547">Nucleotide-binding</keyword>
<dbReference type="GO" id="GO:0007189">
    <property type="term" value="P:adenylate cyclase-activating G protein-coupled receptor signaling pathway"/>
    <property type="evidence" value="ECO:0007669"/>
    <property type="project" value="TreeGrafter"/>
</dbReference>
<dbReference type="GO" id="GO:0046872">
    <property type="term" value="F:metal ion binding"/>
    <property type="evidence" value="ECO:0007669"/>
    <property type="project" value="UniProtKB-KW"/>
</dbReference>
<proteinExistence type="predicted"/>
<organism evidence="12 13">
    <name type="scientific">Zygotorulaspora mrakii</name>
    <name type="common">Zygosaccharomyces mrakii</name>
    <dbReference type="NCBI Taxonomy" id="42260"/>
    <lineage>
        <taxon>Eukaryota</taxon>
        <taxon>Fungi</taxon>
        <taxon>Dikarya</taxon>
        <taxon>Ascomycota</taxon>
        <taxon>Saccharomycotina</taxon>
        <taxon>Saccharomycetes</taxon>
        <taxon>Saccharomycetales</taxon>
        <taxon>Saccharomycetaceae</taxon>
        <taxon>Zygotorulaspora</taxon>
    </lineage>
</organism>
<evidence type="ECO:0000256" key="2">
    <source>
        <dbReference type="ARBA" id="ARBA00022723"/>
    </source>
</evidence>
<dbReference type="InterPro" id="IPR001019">
    <property type="entry name" value="Gprotein_alpha_su"/>
</dbReference>
<sequence>MGICGSKESSGDSGAAHPAARQANHGKNRRPGVEPLSQKREGNQKQAQNQNSSNVNSTGSKGDSALNISKAEKAGSIPSQTPTAHARAVNNDEKTGASTKDKEVKVLLLGAGESGKSTIIQQLKILHQNGFTHEELLEYRSVVYRNILDIGRDLLQARKKFQIELEEDSGVTQEDIDKIYWYDEAKESSDGSEPESEVNDEKAKELNNTPTLAALTRFPADISATFSKIWNLSSTKDLLNGPLRSKFYLMDSAQYFMENLPRISEPDYLPSEQDILRSRQKTSGIFDSVFDVGSNLKLHIYDVGGQRSERKKWIHCFDNVTLIIFCVSLSEYNQLLLEDQSQNRFQESLVLFDNVINSRWFARTSVVLFLNKIDLFAEKLQKVPLETYFPDYTGGKDINKAAKYILWRFIQLNRANLSIYPHVTQATDTSNIKLVFAAIKETLLENTLKDTGVL</sequence>
<feature type="region of interest" description="Disordered" evidence="11">
    <location>
        <begin position="1"/>
        <end position="99"/>
    </location>
</feature>
<feature type="binding site" evidence="9">
    <location>
        <begin position="302"/>
        <end position="306"/>
    </location>
    <ligand>
        <name>GTP</name>
        <dbReference type="ChEBI" id="CHEBI:37565"/>
    </ligand>
</feature>
<dbReference type="InterPro" id="IPR011025">
    <property type="entry name" value="GproteinA_insert"/>
</dbReference>
<dbReference type="GO" id="GO:0005525">
    <property type="term" value="F:GTP binding"/>
    <property type="evidence" value="ECO:0007669"/>
    <property type="project" value="UniProtKB-KW"/>
</dbReference>
<dbReference type="EMBL" id="CP058606">
    <property type="protein sequence ID" value="QLG71713.1"/>
    <property type="molecule type" value="Genomic_DNA"/>
</dbReference>
<dbReference type="SUPFAM" id="SSF52540">
    <property type="entry name" value="P-loop containing nucleoside triphosphate hydrolases"/>
    <property type="match status" value="1"/>
</dbReference>
<evidence type="ECO:0008006" key="14">
    <source>
        <dbReference type="Google" id="ProtNLM"/>
    </source>
</evidence>
<dbReference type="SUPFAM" id="SSF47895">
    <property type="entry name" value="Transducin (alpha subunit), insertion domain"/>
    <property type="match status" value="1"/>
</dbReference>
<dbReference type="PRINTS" id="PR01241">
    <property type="entry name" value="GPROTEINAFNG"/>
</dbReference>
<feature type="compositionally biased region" description="Basic and acidic residues" evidence="11">
    <location>
        <begin position="90"/>
        <end position="99"/>
    </location>
</feature>
<dbReference type="Gene3D" id="3.40.50.300">
    <property type="entry name" value="P-loop containing nucleotide triphosphate hydrolases"/>
    <property type="match status" value="1"/>
</dbReference>
<dbReference type="GO" id="GO:0005834">
    <property type="term" value="C:heterotrimeric G-protein complex"/>
    <property type="evidence" value="ECO:0007669"/>
    <property type="project" value="InterPro"/>
</dbReference>
<feature type="binding site" evidence="9">
    <location>
        <begin position="276"/>
        <end position="282"/>
    </location>
    <ligand>
        <name>GTP</name>
        <dbReference type="ChEBI" id="CHEBI:37565"/>
    </ligand>
</feature>
<reference evidence="12 13" key="1">
    <citation type="submission" date="2020-07" db="EMBL/GenBank/DDBJ databases">
        <title>The yeast mating-type switching endonuclease HO is a domesticated member of an unorthodox homing genetic element family.</title>
        <authorList>
            <person name="Coughlan A.Y."/>
            <person name="Lombardi L."/>
            <person name="Braun-Galleani S."/>
            <person name="Martos A.R."/>
            <person name="Galeote V."/>
            <person name="Bigey F."/>
            <person name="Dequin S."/>
            <person name="Byrne K.P."/>
            <person name="Wolfe K.H."/>
        </authorList>
    </citation>
    <scope>NUCLEOTIDE SEQUENCE [LARGE SCALE GENOMIC DNA]</scope>
    <source>
        <strain evidence="12 13">NRRL Y-6702</strain>
    </source>
</reference>
<dbReference type="AlphaFoldDB" id="A0A7H9AZQ8"/>
<evidence type="ECO:0000256" key="10">
    <source>
        <dbReference type="PIRSR" id="PIRSR601019-2"/>
    </source>
</evidence>
<evidence type="ECO:0000256" key="4">
    <source>
        <dbReference type="ARBA" id="ARBA00022842"/>
    </source>
</evidence>
<dbReference type="PROSITE" id="PS51882">
    <property type="entry name" value="G_ALPHA"/>
    <property type="match status" value="1"/>
</dbReference>
<dbReference type="Gene3D" id="1.10.400.10">
    <property type="entry name" value="GI Alpha 1, domain 2-like"/>
    <property type="match status" value="1"/>
</dbReference>
<dbReference type="OrthoDB" id="5817230at2759"/>
<dbReference type="Proteomes" id="UP000509704">
    <property type="component" value="Chromosome 3"/>
</dbReference>
<dbReference type="CDD" id="cd00066">
    <property type="entry name" value="G-alpha"/>
    <property type="match status" value="1"/>
</dbReference>
<feature type="binding site" evidence="9">
    <location>
        <begin position="251"/>
        <end position="252"/>
    </location>
    <ligand>
        <name>GTP</name>
        <dbReference type="ChEBI" id="CHEBI:37565"/>
    </ligand>
</feature>
<dbReference type="InterPro" id="IPR002975">
    <property type="entry name" value="Fungi_Gprotein_alpha"/>
</dbReference>
<dbReference type="GO" id="GO:0005737">
    <property type="term" value="C:cytoplasm"/>
    <property type="evidence" value="ECO:0007669"/>
    <property type="project" value="TreeGrafter"/>
</dbReference>
<feature type="binding site" evidence="10">
    <location>
        <position position="282"/>
    </location>
    <ligand>
        <name>Mg(2+)</name>
        <dbReference type="ChEBI" id="CHEBI:18420"/>
    </ligand>
</feature>
<feature type="binding site" evidence="10">
    <location>
        <position position="117"/>
    </location>
    <ligand>
        <name>Mg(2+)</name>
        <dbReference type="ChEBI" id="CHEBI:18420"/>
    </ligand>
</feature>
<evidence type="ECO:0000313" key="12">
    <source>
        <dbReference type="EMBL" id="QLG71713.1"/>
    </source>
</evidence>
<feature type="binding site" evidence="9">
    <location>
        <position position="426"/>
    </location>
    <ligand>
        <name>GTP</name>
        <dbReference type="ChEBI" id="CHEBI:37565"/>
    </ligand>
</feature>